<keyword evidence="7" id="KW-0508">mRNA splicing</keyword>
<reference evidence="12 13" key="1">
    <citation type="journal article" date="2024" name="G3 (Bethesda)">
        <title>A hybrid genome assembly of the endangered aye-aye (Daubentonia madagascariensis).</title>
        <authorList>
            <person name="Versoza C.J."/>
            <person name="Pfeifer S.P."/>
        </authorList>
    </citation>
    <scope>NUCLEOTIDE SEQUENCE [LARGE SCALE GENOMIC DNA]</scope>
    <source>
        <strain evidence="12">6821</strain>
    </source>
</reference>
<gene>
    <name evidence="12" type="ORF">WCI35_002270</name>
</gene>
<keyword evidence="13" id="KW-1185">Reference proteome</keyword>
<comment type="subcellular location">
    <subcellularLocation>
        <location evidence="2">Cytoplasm</location>
    </subcellularLocation>
    <subcellularLocation>
        <location evidence="1">Nucleus</location>
    </subcellularLocation>
</comment>
<dbReference type="EMBL" id="JBFSEQ010000001">
    <property type="protein sequence ID" value="KAL2805589.1"/>
    <property type="molecule type" value="Genomic_DNA"/>
</dbReference>
<keyword evidence="5" id="KW-0507">mRNA processing</keyword>
<evidence type="ECO:0000256" key="7">
    <source>
        <dbReference type="ARBA" id="ARBA00023187"/>
    </source>
</evidence>
<feature type="compositionally biased region" description="Low complexity" evidence="11">
    <location>
        <begin position="22"/>
        <end position="42"/>
    </location>
</feature>
<keyword evidence="4" id="KW-0963">Cytoplasm</keyword>
<accession>A0ABD2F8S2</accession>
<keyword evidence="6" id="KW-0747">Spliceosome</keyword>
<dbReference type="GO" id="GO:0005681">
    <property type="term" value="C:spliceosomal complex"/>
    <property type="evidence" value="ECO:0007669"/>
    <property type="project" value="UniProtKB-KW"/>
</dbReference>
<evidence type="ECO:0000256" key="5">
    <source>
        <dbReference type="ARBA" id="ARBA00022664"/>
    </source>
</evidence>
<protein>
    <recommendedName>
        <fullName evidence="9">U5 small nuclear ribonucleoprotein TSSC4</fullName>
    </recommendedName>
</protein>
<comment type="function">
    <text evidence="10">Protein associated with the U5 snRNP, during its maturation and its post-splicing recycling and which is required for spliceosomal tri-snRNP complex assembly in the nucleus. Has a molecular sequestering activity and transiently hinders SNRNP200 binding sites for constitutive splicing factors that intervene later during the assembly of the spliceosome and splicing. Together with its molecular sequestering activity, may also function as a molecular adapter and placeholder, coordinating the assembly of the U5 snRNP and its association with the U4/U6 di-snRNP.</text>
</comment>
<dbReference type="GO" id="GO:0005737">
    <property type="term" value="C:cytoplasm"/>
    <property type="evidence" value="ECO:0007669"/>
    <property type="project" value="UniProtKB-SubCell"/>
</dbReference>
<dbReference type="Pfam" id="PF15264">
    <property type="entry name" value="TSSC4"/>
    <property type="match status" value="1"/>
</dbReference>
<dbReference type="InterPro" id="IPR029338">
    <property type="entry name" value="TSSC4"/>
</dbReference>
<keyword evidence="8" id="KW-0539">Nucleus</keyword>
<evidence type="ECO:0000313" key="13">
    <source>
        <dbReference type="Proteomes" id="UP001610411"/>
    </source>
</evidence>
<proteinExistence type="inferred from homology"/>
<evidence type="ECO:0000256" key="8">
    <source>
        <dbReference type="ARBA" id="ARBA00023242"/>
    </source>
</evidence>
<sequence>MAEAGTGEPSPGLEGKQGTECDTLPSDTASLSDSDSDLSLPSGAEVEVLSPEGLPGEAQEDSGPDEPSLPPTGLPTAAVQPFHLRGMSSTFSQRSHSIFDCLEGAARRALPSVAHASVSDKSFKQPLAPSGQPSVEGLGRARRSPVSRVAPVPDYVAHPERWTKYSLGDVAEASEQGNRAAALAFLGSRSAAVPTCYVPAFNQDPSSCGEGRVVFSKPTRGGEARPERKRVLRKGGEPGRGAHGNPSTASGEGPVELAHLAGPGSPEAEEWHSPLGGLQEVGPPPGAVHGGSAPGLPLVETVGFHSSRKRSRDHFRNKESSPEGPGAEV</sequence>
<evidence type="ECO:0000256" key="6">
    <source>
        <dbReference type="ARBA" id="ARBA00022728"/>
    </source>
</evidence>
<evidence type="ECO:0000256" key="3">
    <source>
        <dbReference type="ARBA" id="ARBA00010362"/>
    </source>
</evidence>
<dbReference type="Proteomes" id="UP001610411">
    <property type="component" value="Unassembled WGS sequence"/>
</dbReference>
<feature type="region of interest" description="Disordered" evidence="11">
    <location>
        <begin position="208"/>
        <end position="329"/>
    </location>
</feature>
<dbReference type="AlphaFoldDB" id="A0ABD2F8S2"/>
<organism evidence="12 13">
    <name type="scientific">Daubentonia madagascariensis</name>
    <name type="common">Aye-aye</name>
    <name type="synonym">Sciurus madagascariensis</name>
    <dbReference type="NCBI Taxonomy" id="31869"/>
    <lineage>
        <taxon>Eukaryota</taxon>
        <taxon>Metazoa</taxon>
        <taxon>Chordata</taxon>
        <taxon>Craniata</taxon>
        <taxon>Vertebrata</taxon>
        <taxon>Euteleostomi</taxon>
        <taxon>Mammalia</taxon>
        <taxon>Eutheria</taxon>
        <taxon>Euarchontoglires</taxon>
        <taxon>Primates</taxon>
        <taxon>Strepsirrhini</taxon>
        <taxon>Chiromyiformes</taxon>
        <taxon>Daubentoniidae</taxon>
        <taxon>Daubentonia</taxon>
    </lineage>
</organism>
<dbReference type="EMBL" id="JBFSEQ010000001">
    <property type="protein sequence ID" value="KAL2805588.1"/>
    <property type="molecule type" value="Genomic_DNA"/>
</dbReference>
<dbReference type="GO" id="GO:0006397">
    <property type="term" value="P:mRNA processing"/>
    <property type="evidence" value="ECO:0007669"/>
    <property type="project" value="UniProtKB-KW"/>
</dbReference>
<evidence type="ECO:0000256" key="9">
    <source>
        <dbReference type="ARBA" id="ARBA00035304"/>
    </source>
</evidence>
<dbReference type="PANTHER" id="PTHR13445:SF3">
    <property type="entry name" value="U5 SMALL NUCLEAR RIBONUCLEOPROTEIN TSSC4"/>
    <property type="match status" value="1"/>
</dbReference>
<evidence type="ECO:0000256" key="1">
    <source>
        <dbReference type="ARBA" id="ARBA00004123"/>
    </source>
</evidence>
<feature type="region of interest" description="Disordered" evidence="11">
    <location>
        <begin position="1"/>
        <end position="81"/>
    </location>
</feature>
<comment type="similarity">
    <text evidence="3">Belongs to the TSSC4 family.</text>
</comment>
<evidence type="ECO:0000256" key="10">
    <source>
        <dbReference type="ARBA" id="ARBA00045970"/>
    </source>
</evidence>
<name>A0ABD2F8S2_DAUMA</name>
<evidence type="ECO:0000256" key="11">
    <source>
        <dbReference type="SAM" id="MobiDB-lite"/>
    </source>
</evidence>
<feature type="region of interest" description="Disordered" evidence="11">
    <location>
        <begin position="118"/>
        <end position="152"/>
    </location>
</feature>
<dbReference type="PANTHER" id="PTHR13445">
    <property type="entry name" value="TUMOR SUPPRESSING SUBTRANSFERABLE CANDIDATE 4 TSSC4"/>
    <property type="match status" value="1"/>
</dbReference>
<dbReference type="GO" id="GO:0008380">
    <property type="term" value="P:RNA splicing"/>
    <property type="evidence" value="ECO:0007669"/>
    <property type="project" value="UniProtKB-KW"/>
</dbReference>
<evidence type="ECO:0000256" key="4">
    <source>
        <dbReference type="ARBA" id="ARBA00022490"/>
    </source>
</evidence>
<comment type="caution">
    <text evidence="12">The sequence shown here is derived from an EMBL/GenBank/DDBJ whole genome shotgun (WGS) entry which is preliminary data.</text>
</comment>
<evidence type="ECO:0000313" key="12">
    <source>
        <dbReference type="EMBL" id="KAL2805588.1"/>
    </source>
</evidence>
<evidence type="ECO:0000256" key="2">
    <source>
        <dbReference type="ARBA" id="ARBA00004496"/>
    </source>
</evidence>